<organism evidence="1 2">
    <name type="scientific">Scophthalmus maximus</name>
    <name type="common">Turbot</name>
    <name type="synonym">Psetta maxima</name>
    <dbReference type="NCBI Taxonomy" id="52904"/>
    <lineage>
        <taxon>Eukaryota</taxon>
        <taxon>Metazoa</taxon>
        <taxon>Chordata</taxon>
        <taxon>Craniata</taxon>
        <taxon>Vertebrata</taxon>
        <taxon>Euteleostomi</taxon>
        <taxon>Actinopterygii</taxon>
        <taxon>Neopterygii</taxon>
        <taxon>Teleostei</taxon>
        <taxon>Neoteleostei</taxon>
        <taxon>Acanthomorphata</taxon>
        <taxon>Carangaria</taxon>
        <taxon>Pleuronectiformes</taxon>
        <taxon>Pleuronectoidei</taxon>
        <taxon>Scophthalmidae</taxon>
        <taxon>Scophthalmus</taxon>
    </lineage>
</organism>
<name>A0A6A4TFE2_SCOMX</name>
<sequence>MLSRTLARSGLTFSPGVFLYRTSTMSFGRCHYGDLASTSALYSRSDPSLPQWCFGSMQFTSLTPNSNV</sequence>
<comment type="caution">
    <text evidence="1">The sequence shown here is derived from an EMBL/GenBank/DDBJ whole genome shotgun (WGS) entry which is preliminary data.</text>
</comment>
<dbReference type="AlphaFoldDB" id="A0A6A4TFE2"/>
<dbReference type="EMBL" id="VEVO01000004">
    <property type="protein sequence ID" value="KAF0043539.1"/>
    <property type="molecule type" value="Genomic_DNA"/>
</dbReference>
<evidence type="ECO:0000313" key="2">
    <source>
        <dbReference type="Proteomes" id="UP000438429"/>
    </source>
</evidence>
<accession>A0A6A4TFE2</accession>
<gene>
    <name evidence="1" type="ORF">F2P81_004876</name>
</gene>
<proteinExistence type="predicted"/>
<reference evidence="1 2" key="1">
    <citation type="submission" date="2019-06" db="EMBL/GenBank/DDBJ databases">
        <title>Draft genomes of female and male turbot (Scophthalmus maximus).</title>
        <authorList>
            <person name="Xu H."/>
            <person name="Xu X.-W."/>
            <person name="Shao C."/>
            <person name="Chen S."/>
        </authorList>
    </citation>
    <scope>NUCLEOTIDE SEQUENCE [LARGE SCALE GENOMIC DNA]</scope>
    <source>
        <strain evidence="1">Ysfricsl-2016a</strain>
        <tissue evidence="1">Blood</tissue>
    </source>
</reference>
<evidence type="ECO:0000313" key="1">
    <source>
        <dbReference type="EMBL" id="KAF0043539.1"/>
    </source>
</evidence>
<dbReference type="Proteomes" id="UP000438429">
    <property type="component" value="Unassembled WGS sequence"/>
</dbReference>
<protein>
    <submittedName>
        <fullName evidence="1">Uncharacterized protein</fullName>
    </submittedName>
</protein>